<comment type="caution">
    <text evidence="11">The sequence shown here is derived from an EMBL/GenBank/DDBJ whole genome shotgun (WGS) entry which is preliminary data.</text>
</comment>
<dbReference type="Pfam" id="PF00082">
    <property type="entry name" value="Peptidase_S8"/>
    <property type="match status" value="1"/>
</dbReference>
<evidence type="ECO:0000259" key="9">
    <source>
        <dbReference type="Pfam" id="PF00082"/>
    </source>
</evidence>
<dbReference type="InterPro" id="IPR034193">
    <property type="entry name" value="PCSK9_ProteinaseK-like"/>
</dbReference>
<dbReference type="Gene3D" id="3.40.50.200">
    <property type="entry name" value="Peptidase S8/S53 domain"/>
    <property type="match status" value="1"/>
</dbReference>
<keyword evidence="12" id="KW-1185">Reference proteome</keyword>
<feature type="region of interest" description="Disordered" evidence="7">
    <location>
        <begin position="139"/>
        <end position="190"/>
    </location>
</feature>
<protein>
    <submittedName>
        <fullName evidence="11">Subtilisin-like protein</fullName>
    </submittedName>
</protein>
<evidence type="ECO:0000256" key="7">
    <source>
        <dbReference type="SAM" id="MobiDB-lite"/>
    </source>
</evidence>
<reference evidence="11" key="1">
    <citation type="journal article" date="2020" name="Stud. Mycol.">
        <title>101 Dothideomycetes genomes: a test case for predicting lifestyles and emergence of pathogens.</title>
        <authorList>
            <person name="Haridas S."/>
            <person name="Albert R."/>
            <person name="Binder M."/>
            <person name="Bloem J."/>
            <person name="Labutti K."/>
            <person name="Salamov A."/>
            <person name="Andreopoulos B."/>
            <person name="Baker S."/>
            <person name="Barry K."/>
            <person name="Bills G."/>
            <person name="Bluhm B."/>
            <person name="Cannon C."/>
            <person name="Castanera R."/>
            <person name="Culley D."/>
            <person name="Daum C."/>
            <person name="Ezra D."/>
            <person name="Gonzalez J."/>
            <person name="Henrissat B."/>
            <person name="Kuo A."/>
            <person name="Liang C."/>
            <person name="Lipzen A."/>
            <person name="Lutzoni F."/>
            <person name="Magnuson J."/>
            <person name="Mondo S."/>
            <person name="Nolan M."/>
            <person name="Ohm R."/>
            <person name="Pangilinan J."/>
            <person name="Park H.-J."/>
            <person name="Ramirez L."/>
            <person name="Alfaro M."/>
            <person name="Sun H."/>
            <person name="Tritt A."/>
            <person name="Yoshinaga Y."/>
            <person name="Zwiers L.-H."/>
            <person name="Turgeon B."/>
            <person name="Goodwin S."/>
            <person name="Spatafora J."/>
            <person name="Crous P."/>
            <person name="Grigoriev I."/>
        </authorList>
    </citation>
    <scope>NUCLEOTIDE SEQUENCE</scope>
    <source>
        <strain evidence="11">CBS 260.36</strain>
    </source>
</reference>
<evidence type="ECO:0000256" key="8">
    <source>
        <dbReference type="SAM" id="SignalP"/>
    </source>
</evidence>
<dbReference type="Gene3D" id="3.30.70.80">
    <property type="entry name" value="Peptidase S8 propeptide/proteinase inhibitor I9"/>
    <property type="match status" value="1"/>
</dbReference>
<evidence type="ECO:0000256" key="2">
    <source>
        <dbReference type="ARBA" id="ARBA00022670"/>
    </source>
</evidence>
<dbReference type="PANTHER" id="PTHR43806">
    <property type="entry name" value="PEPTIDASE S8"/>
    <property type="match status" value="1"/>
</dbReference>
<proteinExistence type="inferred from homology"/>
<dbReference type="GO" id="GO:0006508">
    <property type="term" value="P:proteolysis"/>
    <property type="evidence" value="ECO:0007669"/>
    <property type="project" value="UniProtKB-KW"/>
</dbReference>
<dbReference type="InterPro" id="IPR050131">
    <property type="entry name" value="Peptidase_S8_subtilisin-like"/>
</dbReference>
<dbReference type="SUPFAM" id="SSF52743">
    <property type="entry name" value="Subtilisin-like"/>
    <property type="match status" value="1"/>
</dbReference>
<dbReference type="AlphaFoldDB" id="A0A9P4J237"/>
<evidence type="ECO:0000313" key="11">
    <source>
        <dbReference type="EMBL" id="KAF2153294.1"/>
    </source>
</evidence>
<dbReference type="PANTHER" id="PTHR43806:SF58">
    <property type="entry name" value="ALKALINE PROTEASE 1-RELATED"/>
    <property type="match status" value="1"/>
</dbReference>
<keyword evidence="3 8" id="KW-0732">Signal</keyword>
<evidence type="ECO:0000256" key="1">
    <source>
        <dbReference type="ARBA" id="ARBA00011073"/>
    </source>
</evidence>
<name>A0A9P4J237_9PEZI</name>
<comment type="caution">
    <text evidence="6">Lacks conserved residue(s) required for the propagation of feature annotation.</text>
</comment>
<accession>A0A9P4J237</accession>
<evidence type="ECO:0000256" key="3">
    <source>
        <dbReference type="ARBA" id="ARBA00022729"/>
    </source>
</evidence>
<dbReference type="InterPro" id="IPR023827">
    <property type="entry name" value="Peptidase_S8_Asp-AS"/>
</dbReference>
<dbReference type="EMBL" id="ML996085">
    <property type="protein sequence ID" value="KAF2153294.1"/>
    <property type="molecule type" value="Genomic_DNA"/>
</dbReference>
<dbReference type="GO" id="GO:0005576">
    <property type="term" value="C:extracellular region"/>
    <property type="evidence" value="ECO:0007669"/>
    <property type="project" value="UniProtKB-ARBA"/>
</dbReference>
<dbReference type="PROSITE" id="PS51892">
    <property type="entry name" value="SUBTILASE"/>
    <property type="match status" value="1"/>
</dbReference>
<feature type="compositionally biased region" description="Pro residues" evidence="7">
    <location>
        <begin position="160"/>
        <end position="174"/>
    </location>
</feature>
<keyword evidence="2" id="KW-0645">Protease</keyword>
<feature type="domain" description="Peptidase S8/S53" evidence="9">
    <location>
        <begin position="199"/>
        <end position="431"/>
    </location>
</feature>
<keyword evidence="4" id="KW-0378">Hydrolase</keyword>
<dbReference type="Pfam" id="PF05922">
    <property type="entry name" value="Inhibitor_I9"/>
    <property type="match status" value="1"/>
</dbReference>
<dbReference type="PROSITE" id="PS00136">
    <property type="entry name" value="SUBTILASE_ASP"/>
    <property type="match status" value="1"/>
</dbReference>
<organism evidence="11 12">
    <name type="scientific">Myriangium duriaei CBS 260.36</name>
    <dbReference type="NCBI Taxonomy" id="1168546"/>
    <lineage>
        <taxon>Eukaryota</taxon>
        <taxon>Fungi</taxon>
        <taxon>Dikarya</taxon>
        <taxon>Ascomycota</taxon>
        <taxon>Pezizomycotina</taxon>
        <taxon>Dothideomycetes</taxon>
        <taxon>Dothideomycetidae</taxon>
        <taxon>Myriangiales</taxon>
        <taxon>Myriangiaceae</taxon>
        <taxon>Myriangium</taxon>
    </lineage>
</organism>
<dbReference type="InterPro" id="IPR036852">
    <property type="entry name" value="Peptidase_S8/S53_dom_sf"/>
</dbReference>
<evidence type="ECO:0000313" key="12">
    <source>
        <dbReference type="Proteomes" id="UP000799439"/>
    </source>
</evidence>
<dbReference type="InterPro" id="IPR037045">
    <property type="entry name" value="S8pro/Inhibitor_I9_sf"/>
</dbReference>
<dbReference type="InterPro" id="IPR000209">
    <property type="entry name" value="Peptidase_S8/S53_dom"/>
</dbReference>
<feature type="signal peptide" evidence="8">
    <location>
        <begin position="1"/>
        <end position="20"/>
    </location>
</feature>
<comment type="similarity">
    <text evidence="1 6">Belongs to the peptidase S8 family.</text>
</comment>
<sequence length="453" mass="49622">MLFPWCPLALAATFLTIVYAFDDNSLEEHGQYVVDVTDRYIVTLKPSVDVEKHMTYVQDIHKAALAKRQDGHGFEGVTHNYNITGYNGYAGHFDEAVIEQLKHHDDVDFVENDKVWTPDALVEQGNAGYGLVLISHRHIGGFPPPAPPDDPDDPEDPEPPRQPPKQPGKQPPKQPGKQPSRPQPGDEKYIYDDSAGAGTFAYVVDSGIDVYHPYFENRAYRGYTALAPGAKMFNDTYGSGTHVAGIMGSTNFGVAKKTRMIAVKVFQRDSAQLSKIIDGYRWAVNDIVSKRRIRMGVIAVTVYGAISPAFNKAVDQAASRGILTVVCAGNDNKNTARTRESAQNALTVGATDKERKRAPFSNYGTNVDIYAPGVLIMSTIHHKDIKNPLRFQQKSGTAQAAAYVAGLAVYFKKLKSLPSAKTTKEYILKVAIGDTVATPGGTRKPFAYNNSGR</sequence>
<evidence type="ECO:0000256" key="5">
    <source>
        <dbReference type="ARBA" id="ARBA00022825"/>
    </source>
</evidence>
<evidence type="ECO:0000256" key="6">
    <source>
        <dbReference type="PROSITE-ProRule" id="PRU01240"/>
    </source>
</evidence>
<feature type="domain" description="Inhibitor I9" evidence="10">
    <location>
        <begin position="39"/>
        <end position="117"/>
    </location>
</feature>
<dbReference type="InterPro" id="IPR015500">
    <property type="entry name" value="Peptidase_S8_subtilisin-rel"/>
</dbReference>
<dbReference type="SUPFAM" id="SSF54897">
    <property type="entry name" value="Protease propeptides/inhibitors"/>
    <property type="match status" value="1"/>
</dbReference>
<dbReference type="PRINTS" id="PR00723">
    <property type="entry name" value="SUBTILISIN"/>
</dbReference>
<dbReference type="Proteomes" id="UP000799439">
    <property type="component" value="Unassembled WGS sequence"/>
</dbReference>
<dbReference type="OrthoDB" id="206201at2759"/>
<dbReference type="CDD" id="cd04077">
    <property type="entry name" value="Peptidases_S8_PCSK9_ProteinaseK_like"/>
    <property type="match status" value="1"/>
</dbReference>
<dbReference type="GO" id="GO:0004252">
    <property type="term" value="F:serine-type endopeptidase activity"/>
    <property type="evidence" value="ECO:0007669"/>
    <property type="project" value="InterPro"/>
</dbReference>
<evidence type="ECO:0000259" key="10">
    <source>
        <dbReference type="Pfam" id="PF05922"/>
    </source>
</evidence>
<dbReference type="InterPro" id="IPR010259">
    <property type="entry name" value="S8pro/Inhibitor_I9"/>
</dbReference>
<evidence type="ECO:0000256" key="4">
    <source>
        <dbReference type="ARBA" id="ARBA00022801"/>
    </source>
</evidence>
<gene>
    <name evidence="11" type="ORF">K461DRAFT_312710</name>
</gene>
<keyword evidence="5" id="KW-0720">Serine protease</keyword>
<feature type="chain" id="PRO_5040419226" evidence="8">
    <location>
        <begin position="21"/>
        <end position="453"/>
    </location>
</feature>